<dbReference type="InterPro" id="IPR012334">
    <property type="entry name" value="Pectin_lyas_fold"/>
</dbReference>
<protein>
    <submittedName>
        <fullName evidence="4">CHAT domain-containing protein</fullName>
    </submittedName>
</protein>
<evidence type="ECO:0000256" key="1">
    <source>
        <dbReference type="SAM" id="MobiDB-lite"/>
    </source>
</evidence>
<name>A0AAU8JG27_9CYAN</name>
<dbReference type="Pfam" id="PF12770">
    <property type="entry name" value="CHAT"/>
    <property type="match status" value="1"/>
</dbReference>
<dbReference type="InterPro" id="IPR024983">
    <property type="entry name" value="CHAT_dom"/>
</dbReference>
<evidence type="ECO:0000256" key="2">
    <source>
        <dbReference type="SAM" id="SignalP"/>
    </source>
</evidence>
<evidence type="ECO:0000313" key="4">
    <source>
        <dbReference type="EMBL" id="XCM37715.1"/>
    </source>
</evidence>
<dbReference type="SUPFAM" id="SSF51126">
    <property type="entry name" value="Pectin lyase-like"/>
    <property type="match status" value="1"/>
</dbReference>
<dbReference type="EMBL" id="CP159837">
    <property type="protein sequence ID" value="XCM37715.1"/>
    <property type="molecule type" value="Genomic_DNA"/>
</dbReference>
<feature type="compositionally biased region" description="Polar residues" evidence="1">
    <location>
        <begin position="801"/>
        <end position="821"/>
    </location>
</feature>
<dbReference type="Gene3D" id="2.160.20.10">
    <property type="entry name" value="Single-stranded right-handed beta-helix, Pectin lyase-like"/>
    <property type="match status" value="2"/>
</dbReference>
<dbReference type="InterPro" id="IPR011050">
    <property type="entry name" value="Pectin_lyase_fold/virulence"/>
</dbReference>
<dbReference type="InterPro" id="IPR008638">
    <property type="entry name" value="FhaB/CdiA-like_TPS"/>
</dbReference>
<feature type="region of interest" description="Disordered" evidence="1">
    <location>
        <begin position="791"/>
        <end position="827"/>
    </location>
</feature>
<dbReference type="Pfam" id="PF05860">
    <property type="entry name" value="TPS"/>
    <property type="match status" value="1"/>
</dbReference>
<feature type="domain" description="Filamentous haemagglutinin FhaB/tRNA nuclease CdiA-like TPS" evidence="3">
    <location>
        <begin position="33"/>
        <end position="147"/>
    </location>
</feature>
<gene>
    <name evidence="4" type="ORF">ABWT76_000500</name>
</gene>
<evidence type="ECO:0000259" key="3">
    <source>
        <dbReference type="SMART" id="SM00912"/>
    </source>
</evidence>
<sequence>MNYQNQAKIKLISGVILASTTLAIPVNAQPITPAADGTGTIVNQQDNIINITGGQRSADGGNLFHSFDQFGVNTGQTANFQSSPEINNILGRVVGGNASIINGILQVTGGNSNLFLMNPAGILFGPNASLNVPADFTATTATSIGFGNNNWFQSIGDNNWANLVGNPSDFSFNLAQPGWVVNFADLTLNSGQNLTLLGGGILNSGNLSAPGRNISIAAVPGESLVRISQPGNILSLDIATPGLNQGVINPLSLPQLLTGGSQILDATQVQHNPDGTITLTSSAVTIDPNTDNGLVLAAGDVTTETGGQVNVLTGGGNIILDQVNSDKVNINANGGNIAQVNSDSLINASAVQLQTVGAGGIGLETEPLRLEANNLEATAGSSGAFFYVPNGDVTIGGVTDELTGISTYGSGDISLQAEGNITVIEDISTSDDIQSGDITLTSNAGAIDTTGGSLNTTYTSTSSDEGYAGFITLTAEQDIYTGSISVSIPDYVWGFTGDITLISNAGVIDTTGGSLDILANLGHLGSVSLTAEGDIYTSSIQSWAISLSSNNGAINTTGGLLHVHSPGLDSSGSVTLDAAGDIHTGSISSFAAHSTSNITLTSDGVIDTTGGSIDISAGEDASSVTLDAAGDIKTGSISLSGDLSSGDITLNSGDVIDTTGGSIDISADYGTAGSVTLTAVGDIRATDISLSGDDVGYINLNSGGAIDTTGGSIDTGSKGSGSVTLTAEGNINTGDIFTSPDFWGGDITLISNSGAIDTTGGLIDASSYEDAGSIALTAALDIHTSSITSDSEVGRGGKITLESTSGSIDTSAGQLDSHSQEGSGGHIEIDASGHILTGFVSSYSQSLSADSYSGNIWITSHNGSIDTSAGQLDSHSQEGSAGHIEIDASGDILTGFVSSYNQSSSADSYSGDIWITSHNGSINTTIGNLSGEAQISPIDDVSSVEVASIFNNAQANLASYAHSGTGGNVILKANGDITTSHISTFGSQSSGNVNIISNNGAINTGVIFSFSQLNNAGDVTLNAAGNISTSHISAWGNQQGGNIIIDAGNIAGQLNNDNPCECVNLLGTEPTPSFNIGSATIQSFSQVGHAGNVTITTRGDTNLGGDENRHAIRSAGYTEGGDISIFSLGNINSLGNIETFSDSGIGGDVSLKANGSVVLRNIRTFGLIESGDLIILSCENLVKTGLVETVAPNGTSGNIQINTYGTEGNIQTAELVSAGEDGSGNITVVAEDGSVITENIASTATDGDSGDITVIAEDDVETGDITSEGDDNSGDISVNSYEGSVTTGDVTTTAENGNSGDVNVAAQNNVQTGDITSQSSQNSGDISVNSDEGSVTTGNVATVAQNGNSGDVTVAAQDNVQTGNITSQASQNSGDISVNSDEGSLTTGNVATVAQNGNSGDVTVAAQDNVQTGNITSQASQNSGNISVNSNAGFATAGNVATVAENGSSGNIVLRANNDIYTLNISSLGNENSGNISVSSATGSVTTANLETVAETGNSGDVDLTASQDINTGDISSIAGNNSGDIAATSNEGSISTGNIETIAHQGIAGDITLNAQDDINTGDITSSGEIESGDITLNSTEGVVKTGEISTDTGKININQDGLNDSKDNPANLVSLNNLPLNFSELTTILNHENHNNFTENNSQKPAQQILENIPVLTSNAIQTSIDDRISTIEESRTSEFADFLGSSAENQVITTASAREILGSMAQQTGTQSAVVYVTAYDDQLELILFTADGSPIRAAVPEANRQALMQKVTEFREAITHPAKRRSNSYLASAQQLYQWLIAPIESELQAAKIDTILFSMDSGLRGLPIAALHDGQQFLVEKYSLSLIPSVSLMDARYQSLQGTKVLAMGANTFPDMNPLPGVAVELNVITQNLWPGTQLFNQEFTRENLQEEREHHGYDIVHLATHADFTPGQNNQTFIYFWNDKLPLDDLRDLGLNHPATELLVLSACRTAVGDEIAELGFAGLAVRTGVKSALASLWSIDDTATLGFMVEFYESLHSAPIKAEALRQAQVAMIHNQLQFSSSELPGSKQLNEATLPPELVRVQNMNLSHPYFWSGFTMIGSPW</sequence>
<accession>A0AAU8JG27</accession>
<dbReference type="NCBIfam" id="TIGR01901">
    <property type="entry name" value="adhes_NPXG"/>
    <property type="match status" value="1"/>
</dbReference>
<feature type="region of interest" description="Disordered" evidence="1">
    <location>
        <begin position="1363"/>
        <end position="1383"/>
    </location>
</feature>
<proteinExistence type="predicted"/>
<feature type="signal peptide" evidence="2">
    <location>
        <begin position="1"/>
        <end position="28"/>
    </location>
</feature>
<reference evidence="4" key="1">
    <citation type="submission" date="2024-07" db="EMBL/GenBank/DDBJ databases">
        <authorList>
            <person name="Kim Y.J."/>
            <person name="Jeong J.Y."/>
        </authorList>
    </citation>
    <scope>NUCLEOTIDE SEQUENCE</scope>
    <source>
        <strain evidence="4">GIHE-MW2</strain>
    </source>
</reference>
<dbReference type="SMART" id="SM00912">
    <property type="entry name" value="Haemagg_act"/>
    <property type="match status" value="1"/>
</dbReference>
<organism evidence="4">
    <name type="scientific">Planktothricoides raciborskii GIHE-MW2</name>
    <dbReference type="NCBI Taxonomy" id="2792601"/>
    <lineage>
        <taxon>Bacteria</taxon>
        <taxon>Bacillati</taxon>
        <taxon>Cyanobacteriota</taxon>
        <taxon>Cyanophyceae</taxon>
        <taxon>Oscillatoriophycideae</taxon>
        <taxon>Oscillatoriales</taxon>
        <taxon>Oscillatoriaceae</taxon>
        <taxon>Planktothricoides</taxon>
    </lineage>
</organism>
<feature type="region of interest" description="Disordered" evidence="1">
    <location>
        <begin position="1312"/>
        <end position="1334"/>
    </location>
</feature>
<keyword evidence="2" id="KW-0732">Signal</keyword>
<feature type="chain" id="PRO_5043694992" evidence="2">
    <location>
        <begin position="29"/>
        <end position="2070"/>
    </location>
</feature>
<dbReference type="RefSeq" id="WP_354635596.1">
    <property type="nucleotide sequence ID" value="NZ_CP159837.1"/>
</dbReference>